<feature type="compositionally biased region" description="Low complexity" evidence="1">
    <location>
        <begin position="258"/>
        <end position="267"/>
    </location>
</feature>
<protein>
    <recommendedName>
        <fullName evidence="2">DNA/RNA-binding protein Alba-like domain-containing protein</fullName>
    </recommendedName>
</protein>
<feature type="compositionally biased region" description="Low complexity" evidence="1">
    <location>
        <begin position="24"/>
        <end position="38"/>
    </location>
</feature>
<sequence>MAGKRAAEAPPGLPPKRSDKKQKTTASTPTASAPLQTPKAQKQTMPLRPETSRNASPAPAFTVVPATPGTIVDLSANGKKAKTVKNATQASTSSAQQKQEKPKPQEPPTSLPLEPHAAILAELQHKHAVRVLSVISSTRMEKRIRAILDHLANGTPGSGGEGGEGSERAKALPGVVLLHARAPDANKLVSIAEIVKRRIREGHFAAPAADLMSDGPPKSTKKNTKKKGKDAHAAAVAWYQYDRIYDVQSARKKKPDTEAASGSGADDAGSEEEEDGFEPAMHRLEAALGDKSAGTVVTTYMSIILSRTPLLELYKNPEVSVQCSTDPLEVEYEQFMAGA</sequence>
<feature type="region of interest" description="Disordered" evidence="1">
    <location>
        <begin position="1"/>
        <end position="112"/>
    </location>
</feature>
<proteinExistence type="predicted"/>
<feature type="compositionally biased region" description="Low complexity" evidence="1">
    <location>
        <begin position="55"/>
        <end position="68"/>
    </location>
</feature>
<feature type="compositionally biased region" description="Acidic residues" evidence="1">
    <location>
        <begin position="268"/>
        <end position="277"/>
    </location>
</feature>
<reference evidence="3 4" key="1">
    <citation type="journal article" date="2013" name="BMC Genomics">
        <title>The genome and transcriptome of the pine saprophyte Ophiostoma piceae, and a comparison with the bark beetle-associated pine pathogen Grosmannia clavigera.</title>
        <authorList>
            <person name="Haridas S."/>
            <person name="Wang Y."/>
            <person name="Lim L."/>
            <person name="Massoumi Alamouti S."/>
            <person name="Jackman S."/>
            <person name="Docking R."/>
            <person name="Robertson G."/>
            <person name="Birol I."/>
            <person name="Bohlmann J."/>
            <person name="Breuil C."/>
        </authorList>
    </citation>
    <scope>NUCLEOTIDE SEQUENCE [LARGE SCALE GENOMIC DNA]</scope>
    <source>
        <strain evidence="3 4">UAMH 11346</strain>
    </source>
</reference>
<evidence type="ECO:0000313" key="3">
    <source>
        <dbReference type="EMBL" id="EPE08158.1"/>
    </source>
</evidence>
<dbReference type="AlphaFoldDB" id="S3CNP1"/>
<name>S3CNP1_OPHP1</name>
<accession>S3CNP1</accession>
<dbReference type="Pfam" id="PF01918">
    <property type="entry name" value="Alba"/>
    <property type="match status" value="1"/>
</dbReference>
<dbReference type="GO" id="GO:0003676">
    <property type="term" value="F:nucleic acid binding"/>
    <property type="evidence" value="ECO:0007669"/>
    <property type="project" value="InterPro"/>
</dbReference>
<dbReference type="HOGENOM" id="CLU_819143_0_0_1"/>
<dbReference type="OrthoDB" id="424402at2759"/>
<feature type="domain" description="DNA/RNA-binding protein Alba-like" evidence="2">
    <location>
        <begin position="134"/>
        <end position="202"/>
    </location>
</feature>
<dbReference type="InterPro" id="IPR002775">
    <property type="entry name" value="DNA/RNA-bd_Alba-like"/>
</dbReference>
<organism evidence="3 4">
    <name type="scientific">Ophiostoma piceae (strain UAMH 11346)</name>
    <name type="common">Sap stain fungus</name>
    <dbReference type="NCBI Taxonomy" id="1262450"/>
    <lineage>
        <taxon>Eukaryota</taxon>
        <taxon>Fungi</taxon>
        <taxon>Dikarya</taxon>
        <taxon>Ascomycota</taxon>
        <taxon>Pezizomycotina</taxon>
        <taxon>Sordariomycetes</taxon>
        <taxon>Sordariomycetidae</taxon>
        <taxon>Ophiostomatales</taxon>
        <taxon>Ophiostomataceae</taxon>
        <taxon>Ophiostoma</taxon>
    </lineage>
</organism>
<keyword evidence="4" id="KW-1185">Reference proteome</keyword>
<feature type="compositionally biased region" description="Low complexity" evidence="1">
    <location>
        <begin position="87"/>
        <end position="97"/>
    </location>
</feature>
<dbReference type="EMBL" id="KE148149">
    <property type="protein sequence ID" value="EPE08158.1"/>
    <property type="molecule type" value="Genomic_DNA"/>
</dbReference>
<evidence type="ECO:0000313" key="4">
    <source>
        <dbReference type="Proteomes" id="UP000016923"/>
    </source>
</evidence>
<dbReference type="Proteomes" id="UP000016923">
    <property type="component" value="Unassembled WGS sequence"/>
</dbReference>
<feature type="compositionally biased region" description="Basic residues" evidence="1">
    <location>
        <begin position="219"/>
        <end position="229"/>
    </location>
</feature>
<dbReference type="eggNOG" id="ENOG502SW4P">
    <property type="taxonomic scope" value="Eukaryota"/>
</dbReference>
<gene>
    <name evidence="3" type="ORF">F503_00941</name>
</gene>
<evidence type="ECO:0000259" key="2">
    <source>
        <dbReference type="Pfam" id="PF01918"/>
    </source>
</evidence>
<evidence type="ECO:0000256" key="1">
    <source>
        <dbReference type="SAM" id="MobiDB-lite"/>
    </source>
</evidence>
<feature type="region of interest" description="Disordered" evidence="1">
    <location>
        <begin position="207"/>
        <end position="229"/>
    </location>
</feature>
<dbReference type="VEuPathDB" id="FungiDB:F503_00941"/>
<feature type="region of interest" description="Disordered" evidence="1">
    <location>
        <begin position="250"/>
        <end position="277"/>
    </location>
</feature>